<protein>
    <submittedName>
        <fullName evidence="4">Centrosomal protein of 85 kDa</fullName>
    </submittedName>
</protein>
<dbReference type="GO" id="GO:0005813">
    <property type="term" value="C:centrosome"/>
    <property type="evidence" value="ECO:0007669"/>
    <property type="project" value="TreeGrafter"/>
</dbReference>
<organism evidence="4 5">
    <name type="scientific">Holothuria leucospilota</name>
    <name type="common">Black long sea cucumber</name>
    <name type="synonym">Mertensiothuria leucospilota</name>
    <dbReference type="NCBI Taxonomy" id="206669"/>
    <lineage>
        <taxon>Eukaryota</taxon>
        <taxon>Metazoa</taxon>
        <taxon>Echinodermata</taxon>
        <taxon>Eleutherozoa</taxon>
        <taxon>Echinozoa</taxon>
        <taxon>Holothuroidea</taxon>
        <taxon>Aspidochirotacea</taxon>
        <taxon>Aspidochirotida</taxon>
        <taxon>Holothuriidae</taxon>
        <taxon>Holothuria</taxon>
    </lineage>
</organism>
<dbReference type="EMBL" id="JAIZAY010000014">
    <property type="protein sequence ID" value="KAJ8029795.1"/>
    <property type="molecule type" value="Genomic_DNA"/>
</dbReference>
<feature type="compositionally biased region" description="Basic and acidic residues" evidence="2">
    <location>
        <begin position="88"/>
        <end position="101"/>
    </location>
</feature>
<feature type="coiled-coil region" evidence="1">
    <location>
        <begin position="338"/>
        <end position="365"/>
    </location>
</feature>
<proteinExistence type="predicted"/>
<evidence type="ECO:0000259" key="3">
    <source>
        <dbReference type="Pfam" id="PF24555"/>
    </source>
</evidence>
<dbReference type="InterPro" id="IPR058190">
    <property type="entry name" value="CC4_CEP85"/>
</dbReference>
<gene>
    <name evidence="4" type="ORF">HOLleu_29285</name>
</gene>
<feature type="compositionally biased region" description="Basic and acidic residues" evidence="2">
    <location>
        <begin position="38"/>
        <end position="51"/>
    </location>
</feature>
<feature type="region of interest" description="Disordered" evidence="2">
    <location>
        <begin position="174"/>
        <end position="209"/>
    </location>
</feature>
<name>A0A9Q1BNM8_HOLLE</name>
<accession>A0A9Q1BNM8</accession>
<dbReference type="Proteomes" id="UP001152320">
    <property type="component" value="Chromosome 14"/>
</dbReference>
<feature type="coiled-coil region" evidence="1">
    <location>
        <begin position="536"/>
        <end position="684"/>
    </location>
</feature>
<feature type="region of interest" description="Disordered" evidence="2">
    <location>
        <begin position="1"/>
        <end position="108"/>
    </location>
</feature>
<evidence type="ECO:0000313" key="5">
    <source>
        <dbReference type="Proteomes" id="UP001152320"/>
    </source>
</evidence>
<reference evidence="4" key="1">
    <citation type="submission" date="2021-10" db="EMBL/GenBank/DDBJ databases">
        <title>Tropical sea cucumber genome reveals ecological adaptation and Cuvierian tubules defense mechanism.</title>
        <authorList>
            <person name="Chen T."/>
        </authorList>
    </citation>
    <scope>NUCLEOTIDE SEQUENCE</scope>
    <source>
        <strain evidence="4">Nanhai2018</strain>
        <tissue evidence="4">Muscle</tissue>
    </source>
</reference>
<dbReference type="Gene3D" id="1.10.287.1490">
    <property type="match status" value="1"/>
</dbReference>
<evidence type="ECO:0000256" key="2">
    <source>
        <dbReference type="SAM" id="MobiDB-lite"/>
    </source>
</evidence>
<dbReference type="InterPro" id="IPR040210">
    <property type="entry name" value="Cep85/Cep85L"/>
</dbReference>
<keyword evidence="1" id="KW-0175">Coiled coil</keyword>
<dbReference type="PANTHER" id="PTHR31075:SF4">
    <property type="entry name" value="CENTROSOMAL PROTEIN OF 85 KDA"/>
    <property type="match status" value="1"/>
</dbReference>
<dbReference type="PANTHER" id="PTHR31075">
    <property type="entry name" value="CENTROSOMAL PROTEIN OF 85 KDA"/>
    <property type="match status" value="1"/>
</dbReference>
<dbReference type="OrthoDB" id="5972981at2759"/>
<evidence type="ECO:0000313" key="4">
    <source>
        <dbReference type="EMBL" id="KAJ8029795.1"/>
    </source>
</evidence>
<sequence length="788" mass="89801">MSFEGSEDLSGHTDTVAFDQKYFVATPRTLDGNLSEDETSHASEGRARKQNDIQSESRQLPVAQVMPNVPSTPLTHQKVPASPKHHIRKEDRSRNLFDPSDRQYTLGRNSDSHVIGMLTRPPAEGTTGDSWDVVQDGYLDKYHRDSILPNFGVPNMEETLSQSVMLPDMTLVPSGKGYVSPQRRRSSSVPPKGRQSLPEKTEAVPSKSLYSSTGGIHLPMDIHLPGNIPQHHYPLPTFEHENPRKIQDLTSWQRTLHTKSEDAVIDHLKSLEVGSSHLHPSSNHPYSYGVNTDPQTTSTVGKYLDPPLLTGGFGGAVSSYGMDLRSLEGLIQAKERILQDKNLIIERQKMELNQLQEKAREREAEERHKLYTSSGETRLDLLLLKLQEKDYEIYSLRDQLTQMYTTKSTEIDQVTRKLGQSEYEMKKLEEREKEQQSILKKEIEKLTAQVKQKETGLEDTKDKYKKAKDKYEKLKVKVQSLEHYLKDLPTADDYAKSTECISSMKQSEALLKQRITDLETDLTEARKVRQQAEFSVSTLEEKITDMEFENQRLKTELGKMQQAMGAADSADPTSLKLYSRVEFEIAMKEKERLSQEVQQLQKVADSKHKQIRKLQLQHKDQIHEMERRLMQEEDGSVALKEEIKNREMDIEKLRRTVKNLAAENQEILAAKLKLQDENKELQNVVSSEKFKDRQKITKDLSDCIKEVQNLVGVCCQSAEGAEPNVSMLLGIRSSSSMSCDAGYHGDTEEDSLKRQVEQLQQIRQDIELLRGYLSDKYAEAVGENCVTQ</sequence>
<evidence type="ECO:0000256" key="1">
    <source>
        <dbReference type="SAM" id="Coils"/>
    </source>
</evidence>
<feature type="domain" description="Centrosomal protein of 85 kDa-like CC4 coiled-coil" evidence="3">
    <location>
        <begin position="588"/>
        <end position="675"/>
    </location>
</feature>
<feature type="coiled-coil region" evidence="1">
    <location>
        <begin position="411"/>
        <end position="484"/>
    </location>
</feature>
<keyword evidence="5" id="KW-1185">Reference proteome</keyword>
<dbReference type="Pfam" id="PF24555">
    <property type="entry name" value="CC4_CEP85"/>
    <property type="match status" value="1"/>
</dbReference>
<dbReference type="AlphaFoldDB" id="A0A9Q1BNM8"/>
<comment type="caution">
    <text evidence="4">The sequence shown here is derived from an EMBL/GenBank/DDBJ whole genome shotgun (WGS) entry which is preliminary data.</text>
</comment>